<organism evidence="1 2">
    <name type="scientific">Sphingobium yanoikuyae</name>
    <name type="common">Sphingomonas yanoikuyae</name>
    <dbReference type="NCBI Taxonomy" id="13690"/>
    <lineage>
        <taxon>Bacteria</taxon>
        <taxon>Pseudomonadati</taxon>
        <taxon>Pseudomonadota</taxon>
        <taxon>Alphaproteobacteria</taxon>
        <taxon>Sphingomonadales</taxon>
        <taxon>Sphingomonadaceae</taxon>
        <taxon>Sphingobium</taxon>
    </lineage>
</organism>
<accession>A0A291MXW6</accession>
<dbReference type="Proteomes" id="UP000219422">
    <property type="component" value="Chromosome"/>
</dbReference>
<dbReference type="GeneID" id="57776819"/>
<protein>
    <submittedName>
        <fullName evidence="1">Uncharacterized protein</fullName>
    </submittedName>
</protein>
<dbReference type="AlphaFoldDB" id="A0A291MXW6"/>
<dbReference type="KEGG" id="sya:A6768_08225"/>
<sequence>MLSQSDAPIGQSNTVSTYRWSPTIVRLLLTAEAVAMDWIGIDPLMARAVLFDIRMRFAFAR</sequence>
<dbReference type="EMBL" id="CP023741">
    <property type="protein sequence ID" value="ATI79994.1"/>
    <property type="molecule type" value="Genomic_DNA"/>
</dbReference>
<reference evidence="1 2" key="1">
    <citation type="submission" date="2017-10" db="EMBL/GenBank/DDBJ databases">
        <title>Sphingobium yanoikuyae S72.</title>
        <authorList>
            <person name="Sanchez E."/>
            <person name="Bustos P."/>
            <person name="Mendoza P."/>
            <person name="Guo X."/>
            <person name="Mendoza A."/>
        </authorList>
    </citation>
    <scope>NUCLEOTIDE SEQUENCE [LARGE SCALE GENOMIC DNA]</scope>
    <source>
        <strain evidence="1 2">S72</strain>
    </source>
</reference>
<gene>
    <name evidence="1" type="ORF">A6768_08225</name>
</gene>
<proteinExistence type="predicted"/>
<evidence type="ECO:0000313" key="1">
    <source>
        <dbReference type="EMBL" id="ATI79994.1"/>
    </source>
</evidence>
<evidence type="ECO:0000313" key="2">
    <source>
        <dbReference type="Proteomes" id="UP000219422"/>
    </source>
</evidence>
<name>A0A291MXW6_SPHYA</name>
<dbReference type="RefSeq" id="WP_097383246.1">
    <property type="nucleotide sequence ID" value="NZ_CP023741.1"/>
</dbReference>